<feature type="region of interest" description="Disordered" evidence="1">
    <location>
        <begin position="579"/>
        <end position="617"/>
    </location>
</feature>
<feature type="transmembrane region" description="Helical" evidence="2">
    <location>
        <begin position="169"/>
        <end position="191"/>
    </location>
</feature>
<evidence type="ECO:0000313" key="4">
    <source>
        <dbReference type="Proteomes" id="UP000790347"/>
    </source>
</evidence>
<reference evidence="3" key="2">
    <citation type="journal article" date="2022" name="Res Sq">
        <title>Comparative Genomics Reveals Insights into the Divergent Evolution of Astigmatic Mites and Household Pest Adaptations.</title>
        <authorList>
            <person name="Xiong Q."/>
            <person name="Wan A.T.-Y."/>
            <person name="Liu X.-Y."/>
            <person name="Fung C.S.-H."/>
            <person name="Xiao X."/>
            <person name="Malainual N."/>
            <person name="Hou J."/>
            <person name="Wang L."/>
            <person name="Wang M."/>
            <person name="Yang K."/>
            <person name="Cui Y."/>
            <person name="Leung E."/>
            <person name="Nong W."/>
            <person name="Shin S.-K."/>
            <person name="Au S."/>
            <person name="Jeong K.Y."/>
            <person name="Chew F.T."/>
            <person name="Hui J."/>
            <person name="Leung T.F."/>
            <person name="Tungtrongchitr A."/>
            <person name="Zhong N."/>
            <person name="Liu Z."/>
            <person name="Tsui S."/>
        </authorList>
    </citation>
    <scope>NUCLEOTIDE SEQUENCE</scope>
    <source>
        <strain evidence="3">Derf</strain>
        <tissue evidence="3">Whole organism</tissue>
    </source>
</reference>
<feature type="transmembrane region" description="Helical" evidence="2">
    <location>
        <begin position="298"/>
        <end position="319"/>
    </location>
</feature>
<dbReference type="EMBL" id="ASGP02000008">
    <property type="protein sequence ID" value="KAH9493953.1"/>
    <property type="molecule type" value="Genomic_DNA"/>
</dbReference>
<proteinExistence type="predicted"/>
<name>A0A922HJ26_DERFA</name>
<feature type="transmembrane region" description="Helical" evidence="2">
    <location>
        <begin position="198"/>
        <end position="216"/>
    </location>
</feature>
<reference evidence="3" key="1">
    <citation type="submission" date="2013-05" db="EMBL/GenBank/DDBJ databases">
        <authorList>
            <person name="Yim A.K.Y."/>
            <person name="Chan T.F."/>
            <person name="Ji K.M."/>
            <person name="Liu X.Y."/>
            <person name="Zhou J.W."/>
            <person name="Li R.Q."/>
            <person name="Yang K.Y."/>
            <person name="Li J."/>
            <person name="Li M."/>
            <person name="Law P.T.W."/>
            <person name="Wu Y.L."/>
            <person name="Cai Z.L."/>
            <person name="Qin H."/>
            <person name="Bao Y."/>
            <person name="Leung R.K.K."/>
            <person name="Ng P.K.S."/>
            <person name="Zou J."/>
            <person name="Zhong X.J."/>
            <person name="Ran P.X."/>
            <person name="Zhong N.S."/>
            <person name="Liu Z.G."/>
            <person name="Tsui S.K.W."/>
        </authorList>
    </citation>
    <scope>NUCLEOTIDE SEQUENCE</scope>
    <source>
        <strain evidence="3">Derf</strain>
        <tissue evidence="3">Whole organism</tissue>
    </source>
</reference>
<sequence length="617" mass="71159">MAETKLLVKMNILPFRRRPYNIIGPLIEYSFRSWKFLGIRLNYSYWQYYHQQIPLTFTVFQPAILITIIGLFTIIFYLARLQWPDYAFAINLEQSAHIMNIYRLDLAIIVMIVVNITVEILWIFSIHKVLNYDSGMNNLLAYYSFYGDIFEIFPQYRQYILRLIIISDYISIIMFTMLLLSIICWMSIFYIKIIAMYLQNQIGLFFMFYSMIMVIIELLRLIYLILAFTVPIKALIIMVEFFNIQFKQILFITKSLFNYRLNHHILIMMNMKKHWHRFHTKYVQLFDHTAKFNDDLKLILLAMETISKSTIICITIFYSRNVTDTVHGMMFIISLLTVFFIFNVIHSRFTHIPSYNKQCYRHLLPWNIHSSQRMMNFQSCRKNWLSFSYRYQIRTNLFIQTMNENPFGFTCGQIFFINKFNFVQIGFVCLALIATTNAYSNSGSGYSNYGSSSGSLSSYGGYGNVDGGGGGGGVGGGDQKSYGSSLDGMEQPQVIEVSPDQLPVQVHFRTASSRLNVQQSHGGQAMPQVEHASFQDDPQRIIHQIVKPVIQEVREIIQPYRRVTQEIRPVIEEVHTVVHKGENRRPGSGLQGKGAYGGGGGGGGGGQYAKSKAAAKA</sequence>
<gene>
    <name evidence="3" type="ORF">DERF_014677</name>
</gene>
<feature type="compositionally biased region" description="Gly residues" evidence="1">
    <location>
        <begin position="589"/>
        <end position="607"/>
    </location>
</feature>
<accession>A0A922HJ26</accession>
<evidence type="ECO:0000313" key="3">
    <source>
        <dbReference type="EMBL" id="KAH9493953.1"/>
    </source>
</evidence>
<feature type="transmembrane region" description="Helical" evidence="2">
    <location>
        <begin position="59"/>
        <end position="79"/>
    </location>
</feature>
<organism evidence="3 4">
    <name type="scientific">Dermatophagoides farinae</name>
    <name type="common">American house dust mite</name>
    <dbReference type="NCBI Taxonomy" id="6954"/>
    <lineage>
        <taxon>Eukaryota</taxon>
        <taxon>Metazoa</taxon>
        <taxon>Ecdysozoa</taxon>
        <taxon>Arthropoda</taxon>
        <taxon>Chelicerata</taxon>
        <taxon>Arachnida</taxon>
        <taxon>Acari</taxon>
        <taxon>Acariformes</taxon>
        <taxon>Sarcoptiformes</taxon>
        <taxon>Astigmata</taxon>
        <taxon>Psoroptidia</taxon>
        <taxon>Analgoidea</taxon>
        <taxon>Pyroglyphidae</taxon>
        <taxon>Dermatophagoidinae</taxon>
        <taxon>Dermatophagoides</taxon>
    </lineage>
</organism>
<feature type="transmembrane region" description="Helical" evidence="2">
    <location>
        <begin position="100"/>
        <end position="124"/>
    </location>
</feature>
<keyword evidence="2" id="KW-0472">Membrane</keyword>
<keyword evidence="4" id="KW-1185">Reference proteome</keyword>
<keyword evidence="2" id="KW-1133">Transmembrane helix</keyword>
<feature type="compositionally biased region" description="Low complexity" evidence="1">
    <location>
        <begin position="608"/>
        <end position="617"/>
    </location>
</feature>
<feature type="non-terminal residue" evidence="3">
    <location>
        <position position="617"/>
    </location>
</feature>
<protein>
    <submittedName>
        <fullName evidence="3">Uncharacterized protein</fullName>
    </submittedName>
</protein>
<evidence type="ECO:0000256" key="2">
    <source>
        <dbReference type="SAM" id="Phobius"/>
    </source>
</evidence>
<evidence type="ECO:0000256" key="1">
    <source>
        <dbReference type="SAM" id="MobiDB-lite"/>
    </source>
</evidence>
<keyword evidence="2" id="KW-0812">Transmembrane</keyword>
<dbReference type="Proteomes" id="UP000790347">
    <property type="component" value="Unassembled WGS sequence"/>
</dbReference>
<feature type="transmembrane region" description="Helical" evidence="2">
    <location>
        <begin position="325"/>
        <end position="345"/>
    </location>
</feature>
<feature type="transmembrane region" description="Helical" evidence="2">
    <location>
        <begin position="222"/>
        <end position="244"/>
    </location>
</feature>
<dbReference type="AlphaFoldDB" id="A0A922HJ26"/>
<comment type="caution">
    <text evidence="3">The sequence shown here is derived from an EMBL/GenBank/DDBJ whole genome shotgun (WGS) entry which is preliminary data.</text>
</comment>